<gene>
    <name evidence="1" type="ORF">GCM10009850_085090</name>
</gene>
<evidence type="ECO:0000313" key="2">
    <source>
        <dbReference type="Proteomes" id="UP001499843"/>
    </source>
</evidence>
<dbReference type="InterPro" id="IPR023869">
    <property type="entry name" value="tRNA_Adeno_NH3ase_assoc_put"/>
</dbReference>
<organism evidence="1 2">
    <name type="scientific">Nonomuraea monospora</name>
    <dbReference type="NCBI Taxonomy" id="568818"/>
    <lineage>
        <taxon>Bacteria</taxon>
        <taxon>Bacillati</taxon>
        <taxon>Actinomycetota</taxon>
        <taxon>Actinomycetes</taxon>
        <taxon>Streptosporangiales</taxon>
        <taxon>Streptosporangiaceae</taxon>
        <taxon>Nonomuraea</taxon>
    </lineage>
</organism>
<accession>A0ABP5PMV7</accession>
<protein>
    <recommendedName>
        <fullName evidence="3">tRNA adenosine deaminase-associated protein</fullName>
    </recommendedName>
</protein>
<keyword evidence="2" id="KW-1185">Reference proteome</keyword>
<name>A0ABP5PMV7_9ACTN</name>
<dbReference type="Proteomes" id="UP001499843">
    <property type="component" value="Unassembled WGS sequence"/>
</dbReference>
<evidence type="ECO:0008006" key="3">
    <source>
        <dbReference type="Google" id="ProtNLM"/>
    </source>
</evidence>
<comment type="caution">
    <text evidence="1">The sequence shown here is derived from an EMBL/GenBank/DDBJ whole genome shotgun (WGS) entry which is preliminary data.</text>
</comment>
<dbReference type="EMBL" id="BAAAQX010000030">
    <property type="protein sequence ID" value="GAA2213047.1"/>
    <property type="molecule type" value="Genomic_DNA"/>
</dbReference>
<proteinExistence type="predicted"/>
<sequence length="173" mass="18371">MPSNRSSADPPRSADMASNTFSAAFVRTSGGWSGAEVDLGGAEIVDDFGDAVTEALGLAGDELALLCVEVEDEWFAIARYRGEDEPRVFLSDVHAIVSDTLGELFAEFAGVAPDKDGNGLGVRPAGDFELLSDLGVSSEELLELSMEEGMLPADILSVIAERLSFADELDRLR</sequence>
<reference evidence="2" key="1">
    <citation type="journal article" date="2019" name="Int. J. Syst. Evol. Microbiol.">
        <title>The Global Catalogue of Microorganisms (GCM) 10K type strain sequencing project: providing services to taxonomists for standard genome sequencing and annotation.</title>
        <authorList>
            <consortium name="The Broad Institute Genomics Platform"/>
            <consortium name="The Broad Institute Genome Sequencing Center for Infectious Disease"/>
            <person name="Wu L."/>
            <person name="Ma J."/>
        </authorList>
    </citation>
    <scope>NUCLEOTIDE SEQUENCE [LARGE SCALE GENOMIC DNA]</scope>
    <source>
        <strain evidence="2">JCM 16114</strain>
    </source>
</reference>
<evidence type="ECO:0000313" key="1">
    <source>
        <dbReference type="EMBL" id="GAA2213047.1"/>
    </source>
</evidence>
<dbReference type="NCBIfam" id="TIGR03941">
    <property type="entry name" value="tRNA_deam_assoc"/>
    <property type="match status" value="1"/>
</dbReference>